<organism evidence="3 4">
    <name type="scientific">Acidovorax delafieldii</name>
    <name type="common">Pseudomonas delafieldii</name>
    <dbReference type="NCBI Taxonomy" id="47920"/>
    <lineage>
        <taxon>Bacteria</taxon>
        <taxon>Pseudomonadati</taxon>
        <taxon>Pseudomonadota</taxon>
        <taxon>Betaproteobacteria</taxon>
        <taxon>Burkholderiales</taxon>
        <taxon>Comamonadaceae</taxon>
        <taxon>Acidovorax</taxon>
    </lineage>
</organism>
<dbReference type="SUPFAM" id="SSF54506">
    <property type="entry name" value="Diaminopimelate epimerase-like"/>
    <property type="match status" value="2"/>
</dbReference>
<evidence type="ECO:0000313" key="4">
    <source>
        <dbReference type="Proteomes" id="UP000321485"/>
    </source>
</evidence>
<dbReference type="FunFam" id="3.10.310.10:FF:000018">
    <property type="entry name" value="2-methylaconitate cis-trans isomerase"/>
    <property type="match status" value="1"/>
</dbReference>
<sequence length="425" mass="44159">MSIFPAPQIRIPATYLRGGTSKGVFFRLDDLPAPAQQPGPARDALLLRVLGSPDPYGKQIDGMGNASSSTSKAVILSRSTRPGHDVDYLFGQVSIDQPFVDWSGNCGNLSAAVGPCAIHMGLIDAARIPQNGTFPVRIWQANIGKTIVAHVPITQGQVQETGDFELDGVTFAAAEVALEFMAPADDGDDGEAISTAPGRPNLLRAPSGGSEPHAVGSVGALFPTGNVVDTLEVPGVGSFAATLINSGIPTLFLNAQELGYTGTELQRAINGDAAALARFETIRAYGALRMGLIQHVSEAATRQHTPKIAFVAPPASYTASSGKAIDAKDIDLLVRALSMGQLHHAMMGTAAVAIGTAAAIPGTLVNLAAGGGVRSSVRFGHPSGTLRVGAEATQINGQWKVTKALMSRSARILMEGWVRVPGDIF</sequence>
<dbReference type="GO" id="GO:0016853">
    <property type="term" value="F:isomerase activity"/>
    <property type="evidence" value="ECO:0007669"/>
    <property type="project" value="UniProtKB-KW"/>
</dbReference>
<dbReference type="Pfam" id="PF04303">
    <property type="entry name" value="PrpF"/>
    <property type="match status" value="2"/>
</dbReference>
<dbReference type="PANTHER" id="PTHR43709:SF2">
    <property type="entry name" value="DUF453 DOMAIN PROTEIN (AFU_ORTHOLOGUE AFUA_6G00360)"/>
    <property type="match status" value="1"/>
</dbReference>
<comment type="similarity">
    <text evidence="1">Belongs to the PrpF family.</text>
</comment>
<dbReference type="EMBL" id="VJWE01000012">
    <property type="protein sequence ID" value="TWG38275.1"/>
    <property type="molecule type" value="Genomic_DNA"/>
</dbReference>
<keyword evidence="2 3" id="KW-0413">Isomerase</keyword>
<gene>
    <name evidence="3" type="ORF">ATF69_2217</name>
</gene>
<dbReference type="Gene3D" id="3.10.310.10">
    <property type="entry name" value="Diaminopimelate Epimerase, Chain A, domain 1"/>
    <property type="match status" value="2"/>
</dbReference>
<dbReference type="PANTHER" id="PTHR43709">
    <property type="entry name" value="ACONITATE ISOMERASE-RELATED"/>
    <property type="match status" value="1"/>
</dbReference>
<evidence type="ECO:0000313" key="3">
    <source>
        <dbReference type="EMBL" id="TWG38275.1"/>
    </source>
</evidence>
<protein>
    <submittedName>
        <fullName evidence="3">2-methylaconitate cis-trans isomerase</fullName>
    </submittedName>
</protein>
<dbReference type="Proteomes" id="UP000321485">
    <property type="component" value="Unassembled WGS sequence"/>
</dbReference>
<comment type="caution">
    <text evidence="3">The sequence shown here is derived from an EMBL/GenBank/DDBJ whole genome shotgun (WGS) entry which is preliminary data.</text>
</comment>
<dbReference type="AlphaFoldDB" id="A0A561XQ81"/>
<name>A0A561XQ81_ACIDE</name>
<evidence type="ECO:0000256" key="1">
    <source>
        <dbReference type="ARBA" id="ARBA00007673"/>
    </source>
</evidence>
<reference evidence="3 4" key="1">
    <citation type="journal article" date="2015" name="Stand. Genomic Sci.">
        <title>Genomic Encyclopedia of Bacterial and Archaeal Type Strains, Phase III: the genomes of soil and plant-associated and newly described type strains.</title>
        <authorList>
            <person name="Whitman W.B."/>
            <person name="Woyke T."/>
            <person name="Klenk H.P."/>
            <person name="Zhou Y."/>
            <person name="Lilburn T.G."/>
            <person name="Beck B.J."/>
            <person name="De Vos P."/>
            <person name="Vandamme P."/>
            <person name="Eisen J.A."/>
            <person name="Garrity G."/>
            <person name="Hugenholtz P."/>
            <person name="Kyrpides N.C."/>
        </authorList>
    </citation>
    <scope>NUCLEOTIDE SEQUENCE [LARGE SCALE GENOMIC DNA]</scope>
    <source>
        <strain evidence="3 4">DSM 64</strain>
    </source>
</reference>
<evidence type="ECO:0000256" key="2">
    <source>
        <dbReference type="ARBA" id="ARBA00023235"/>
    </source>
</evidence>
<accession>A0A561XQ81</accession>
<proteinExistence type="inferred from homology"/>
<dbReference type="InterPro" id="IPR007400">
    <property type="entry name" value="PrpF-like"/>
</dbReference>